<keyword evidence="1" id="KW-0963">Cytoplasm</keyword>
<name>A0AAX6I9V1_IRIPA</name>
<sequence>MRGICIWTFSREQASGFLLTIVNFINSCAVEQIRLAPDKFFSICKKYKYQVLKLQVPMQGVAPLRTAICKIQSSAEHLTSLHSDFLLLCILSKCYKSTQSILDEDIFEVDQPRDSLPLWLLRVDVLKNYFKRQWWLKALFTLCF</sequence>
<proteinExistence type="predicted"/>
<evidence type="ECO:0000313" key="3">
    <source>
        <dbReference type="EMBL" id="KAJ6849647.1"/>
    </source>
</evidence>
<evidence type="ECO:0000256" key="1">
    <source>
        <dbReference type="ARBA" id="ARBA00022490"/>
    </source>
</evidence>
<dbReference type="AlphaFoldDB" id="A0AAX6I9V1"/>
<reference evidence="3" key="1">
    <citation type="journal article" date="2023" name="GigaByte">
        <title>Genome assembly of the bearded iris, Iris pallida Lam.</title>
        <authorList>
            <person name="Bruccoleri R.E."/>
            <person name="Oakeley E.J."/>
            <person name="Faust A.M.E."/>
            <person name="Altorfer M."/>
            <person name="Dessus-Babus S."/>
            <person name="Burckhardt D."/>
            <person name="Oertli M."/>
            <person name="Naumann U."/>
            <person name="Petersen F."/>
            <person name="Wong J."/>
        </authorList>
    </citation>
    <scope>NUCLEOTIDE SEQUENCE</scope>
    <source>
        <strain evidence="3">GSM-AAB239-AS_SAM_17_03QT</strain>
    </source>
</reference>
<dbReference type="InterPro" id="IPR050756">
    <property type="entry name" value="CSN3"/>
</dbReference>
<dbReference type="InterPro" id="IPR055089">
    <property type="entry name" value="COP9_N"/>
</dbReference>
<feature type="domain" description="COP9 signalosome complex subunit 3 N-terminal helical repeats" evidence="2">
    <location>
        <begin position="12"/>
        <end position="111"/>
    </location>
</feature>
<organism evidence="3 4">
    <name type="scientific">Iris pallida</name>
    <name type="common">Sweet iris</name>
    <dbReference type="NCBI Taxonomy" id="29817"/>
    <lineage>
        <taxon>Eukaryota</taxon>
        <taxon>Viridiplantae</taxon>
        <taxon>Streptophyta</taxon>
        <taxon>Embryophyta</taxon>
        <taxon>Tracheophyta</taxon>
        <taxon>Spermatophyta</taxon>
        <taxon>Magnoliopsida</taxon>
        <taxon>Liliopsida</taxon>
        <taxon>Asparagales</taxon>
        <taxon>Iridaceae</taxon>
        <taxon>Iridoideae</taxon>
        <taxon>Irideae</taxon>
        <taxon>Iris</taxon>
    </lineage>
</organism>
<dbReference type="PANTHER" id="PTHR10758">
    <property type="entry name" value="26S PROTEASOME NON-ATPASE REGULATORY SUBUNIT 3/COP9 SIGNALOSOME COMPLEX SUBUNIT 3"/>
    <property type="match status" value="1"/>
</dbReference>
<dbReference type="EMBL" id="JANAVB010003400">
    <property type="protein sequence ID" value="KAJ6849647.1"/>
    <property type="molecule type" value="Genomic_DNA"/>
</dbReference>
<dbReference type="GO" id="GO:0006511">
    <property type="term" value="P:ubiquitin-dependent protein catabolic process"/>
    <property type="evidence" value="ECO:0007669"/>
    <property type="project" value="TreeGrafter"/>
</dbReference>
<protein>
    <submittedName>
        <fullName evidence="3">COP9 signalosome complex subunit 3</fullName>
    </submittedName>
</protein>
<keyword evidence="4" id="KW-1185">Reference proteome</keyword>
<gene>
    <name evidence="3" type="ORF">M6B38_268035</name>
</gene>
<reference evidence="3" key="2">
    <citation type="submission" date="2023-04" db="EMBL/GenBank/DDBJ databases">
        <authorList>
            <person name="Bruccoleri R.E."/>
            <person name="Oakeley E.J."/>
            <person name="Faust A.-M."/>
            <person name="Dessus-Babus S."/>
            <person name="Altorfer M."/>
            <person name="Burckhardt D."/>
            <person name="Oertli M."/>
            <person name="Naumann U."/>
            <person name="Petersen F."/>
            <person name="Wong J."/>
        </authorList>
    </citation>
    <scope>NUCLEOTIDE SEQUENCE</scope>
    <source>
        <strain evidence="3">GSM-AAB239-AS_SAM_17_03QT</strain>
        <tissue evidence="3">Leaf</tissue>
    </source>
</reference>
<dbReference type="Pfam" id="PF22788">
    <property type="entry name" value="COP9_hel_rpt"/>
    <property type="match status" value="1"/>
</dbReference>
<dbReference type="PANTHER" id="PTHR10758:SF1">
    <property type="entry name" value="COP9 SIGNALOSOME COMPLEX SUBUNIT 3"/>
    <property type="match status" value="1"/>
</dbReference>
<comment type="caution">
    <text evidence="3">The sequence shown here is derived from an EMBL/GenBank/DDBJ whole genome shotgun (WGS) entry which is preliminary data.</text>
</comment>
<accession>A0AAX6I9V1</accession>
<dbReference type="GO" id="GO:0008180">
    <property type="term" value="C:COP9 signalosome"/>
    <property type="evidence" value="ECO:0007669"/>
    <property type="project" value="TreeGrafter"/>
</dbReference>
<evidence type="ECO:0000259" key="2">
    <source>
        <dbReference type="Pfam" id="PF22788"/>
    </source>
</evidence>
<evidence type="ECO:0000313" key="4">
    <source>
        <dbReference type="Proteomes" id="UP001140949"/>
    </source>
</evidence>
<dbReference type="Proteomes" id="UP001140949">
    <property type="component" value="Unassembled WGS sequence"/>
</dbReference>